<feature type="transmembrane region" description="Helical" evidence="6">
    <location>
        <begin position="12"/>
        <end position="35"/>
    </location>
</feature>
<evidence type="ECO:0000256" key="4">
    <source>
        <dbReference type="ARBA" id="ARBA00022989"/>
    </source>
</evidence>
<accession>A0A2V3Y175</accession>
<keyword evidence="4 6" id="KW-1133">Transmembrane helix</keyword>
<dbReference type="GeneID" id="86063879"/>
<keyword evidence="8" id="KW-1185">Reference proteome</keyword>
<keyword evidence="5 6" id="KW-0472">Membrane</keyword>
<comment type="subcellular location">
    <subcellularLocation>
        <location evidence="1">Cell membrane</location>
        <topology evidence="1">Multi-pass membrane protein</topology>
    </subcellularLocation>
</comment>
<dbReference type="AlphaFoldDB" id="A0A2V3Y175"/>
<feature type="transmembrane region" description="Helical" evidence="6">
    <location>
        <begin position="84"/>
        <end position="104"/>
    </location>
</feature>
<keyword evidence="2" id="KW-1003">Cell membrane</keyword>
<feature type="transmembrane region" description="Helical" evidence="6">
    <location>
        <begin position="110"/>
        <end position="133"/>
    </location>
</feature>
<evidence type="ECO:0000313" key="8">
    <source>
        <dbReference type="Proteomes" id="UP000248057"/>
    </source>
</evidence>
<feature type="transmembrane region" description="Helical" evidence="6">
    <location>
        <begin position="317"/>
        <end position="338"/>
    </location>
</feature>
<keyword evidence="7" id="KW-0762">Sugar transport</keyword>
<evidence type="ECO:0000256" key="2">
    <source>
        <dbReference type="ARBA" id="ARBA00022475"/>
    </source>
</evidence>
<feature type="transmembrane region" description="Helical" evidence="6">
    <location>
        <begin position="55"/>
        <end position="77"/>
    </location>
</feature>
<dbReference type="PANTHER" id="PTHR47089:SF1">
    <property type="entry name" value="GUANOSINE ABC TRANSPORTER PERMEASE PROTEIN NUPP"/>
    <property type="match status" value="1"/>
</dbReference>
<dbReference type="GO" id="GO:0005886">
    <property type="term" value="C:plasma membrane"/>
    <property type="evidence" value="ECO:0007669"/>
    <property type="project" value="UniProtKB-SubCell"/>
</dbReference>
<comment type="caution">
    <text evidence="7">The sequence shown here is derived from an EMBL/GenBank/DDBJ whole genome shotgun (WGS) entry which is preliminary data.</text>
</comment>
<gene>
    <name evidence="7" type="ORF">DFR60_11541</name>
</gene>
<dbReference type="GO" id="GO:0022857">
    <property type="term" value="F:transmembrane transporter activity"/>
    <property type="evidence" value="ECO:0007669"/>
    <property type="project" value="InterPro"/>
</dbReference>
<evidence type="ECO:0000256" key="5">
    <source>
        <dbReference type="ARBA" id="ARBA00023136"/>
    </source>
</evidence>
<dbReference type="InterPro" id="IPR001851">
    <property type="entry name" value="ABC_transp_permease"/>
</dbReference>
<protein>
    <submittedName>
        <fullName evidence="7">Simple sugar transport system permease protein</fullName>
    </submittedName>
</protein>
<evidence type="ECO:0000256" key="6">
    <source>
        <dbReference type="SAM" id="Phobius"/>
    </source>
</evidence>
<evidence type="ECO:0000256" key="1">
    <source>
        <dbReference type="ARBA" id="ARBA00004651"/>
    </source>
</evidence>
<evidence type="ECO:0000256" key="3">
    <source>
        <dbReference type="ARBA" id="ARBA00022692"/>
    </source>
</evidence>
<feature type="transmembrane region" description="Helical" evidence="6">
    <location>
        <begin position="189"/>
        <end position="208"/>
    </location>
</feature>
<dbReference type="Proteomes" id="UP000248057">
    <property type="component" value="Unassembled WGS sequence"/>
</dbReference>
<dbReference type="RefSeq" id="WP_002601544.1">
    <property type="nucleotide sequence ID" value="NZ_CAKOCO010000024.1"/>
</dbReference>
<dbReference type="EMBL" id="QJKD01000015">
    <property type="protein sequence ID" value="PXX48868.1"/>
    <property type="molecule type" value="Genomic_DNA"/>
</dbReference>
<feature type="transmembrane region" description="Helical" evidence="6">
    <location>
        <begin position="145"/>
        <end position="164"/>
    </location>
</feature>
<organism evidence="7 8">
    <name type="scientific">Hungatella effluvii</name>
    <dbReference type="NCBI Taxonomy" id="1096246"/>
    <lineage>
        <taxon>Bacteria</taxon>
        <taxon>Bacillati</taxon>
        <taxon>Bacillota</taxon>
        <taxon>Clostridia</taxon>
        <taxon>Lachnospirales</taxon>
        <taxon>Lachnospiraceae</taxon>
        <taxon>Hungatella</taxon>
    </lineage>
</organism>
<name>A0A2V3Y175_9FIRM</name>
<feature type="transmembrane region" description="Helical" evidence="6">
    <location>
        <begin position="229"/>
        <end position="258"/>
    </location>
</feature>
<keyword evidence="7" id="KW-0813">Transport</keyword>
<dbReference type="Pfam" id="PF02653">
    <property type="entry name" value="BPD_transp_2"/>
    <property type="match status" value="1"/>
</dbReference>
<dbReference type="PANTHER" id="PTHR47089">
    <property type="entry name" value="ABC TRANSPORTER, PERMEASE PROTEIN"/>
    <property type="match status" value="1"/>
</dbReference>
<reference evidence="7 8" key="1">
    <citation type="submission" date="2018-05" db="EMBL/GenBank/DDBJ databases">
        <title>Genomic Encyclopedia of Type Strains, Phase IV (KMG-IV): sequencing the most valuable type-strain genomes for metagenomic binning, comparative biology and taxonomic classification.</title>
        <authorList>
            <person name="Goeker M."/>
        </authorList>
    </citation>
    <scope>NUCLEOTIDE SEQUENCE [LARGE SCALE GENOMIC DNA]</scope>
    <source>
        <strain evidence="7 8">DSM 24995</strain>
    </source>
</reference>
<sequence>MKNKNKIMSRFELLRTLLAVGIAVVFAVVIIFLVSSQPLEAIYKFFVAPLTSFRYIANIIELMTPLLFTGLAVTFILQTKVYNLAVEGMFYAGGLAAALAATLLKMGPGIHAFTALFAGLAAGALIAFLPAILKLKFEANEIVSSLMLNYITFYIGDFLLKTYMKDPKSTHVASLKFAKTARLFEFTRGIHFGLVIAVVLVIAAWLFLYHTKWGYAIRMCGENKNFAKYSGIGVTGTILLSQIIGGAIAGLGGAAYMMGSQQRFNWEWRSGYGWDGLIIAIIARNNPKFVPVGAFLLAYLRIGSDIMSRGTDVQNEVVSIIQGVIIILIAATGFLAGYKKKLTVKMTREAADA</sequence>
<dbReference type="CDD" id="cd06580">
    <property type="entry name" value="TM_PBP1_transp_TpRbsC_like"/>
    <property type="match status" value="1"/>
</dbReference>
<keyword evidence="3 6" id="KW-0812">Transmembrane</keyword>
<evidence type="ECO:0000313" key="7">
    <source>
        <dbReference type="EMBL" id="PXX48868.1"/>
    </source>
</evidence>
<proteinExistence type="predicted"/>